<comment type="caution">
    <text evidence="1">The sequence shown here is derived from an EMBL/GenBank/DDBJ whole genome shotgun (WGS) entry which is preliminary data.</text>
</comment>
<name>A0A1F4ULZ3_9BACT</name>
<proteinExistence type="predicted"/>
<evidence type="ECO:0000313" key="1">
    <source>
        <dbReference type="EMBL" id="OGC46001.1"/>
    </source>
</evidence>
<protein>
    <submittedName>
        <fullName evidence="1">Uncharacterized protein</fullName>
    </submittedName>
</protein>
<dbReference type="Proteomes" id="UP000178631">
    <property type="component" value="Unassembled WGS sequence"/>
</dbReference>
<evidence type="ECO:0000313" key="2">
    <source>
        <dbReference type="Proteomes" id="UP000178631"/>
    </source>
</evidence>
<reference evidence="1 2" key="1">
    <citation type="journal article" date="2016" name="Nat. Commun.">
        <title>Thousands of microbial genomes shed light on interconnected biogeochemical processes in an aquifer system.</title>
        <authorList>
            <person name="Anantharaman K."/>
            <person name="Brown C.T."/>
            <person name="Hug L.A."/>
            <person name="Sharon I."/>
            <person name="Castelle C.J."/>
            <person name="Probst A.J."/>
            <person name="Thomas B.C."/>
            <person name="Singh A."/>
            <person name="Wilkins M.J."/>
            <person name="Karaoz U."/>
            <person name="Brodie E.L."/>
            <person name="Williams K.H."/>
            <person name="Hubbard S.S."/>
            <person name="Banfield J.F."/>
        </authorList>
    </citation>
    <scope>NUCLEOTIDE SEQUENCE [LARGE SCALE GENOMIC DNA]</scope>
</reference>
<gene>
    <name evidence="1" type="ORF">A3J98_00395</name>
</gene>
<dbReference type="EMBL" id="MEUP01000048">
    <property type="protein sequence ID" value="OGC46001.1"/>
    <property type="molecule type" value="Genomic_DNA"/>
</dbReference>
<sequence>MGIEQLENRENIAFSQEKIEQSELAVHEYVSRKGKDIDLVVLTSKVDTDMINILGLMLENIAQENVTEDTSDIELDTFNESFYRQGIFEWNPRLRNILEVTFVKKVLENLRYTNHNVTEELIKDLYLQKYPEDIYFIWLSSFREKLRDK</sequence>
<organism evidence="1 2">
    <name type="scientific">candidate division WS6 bacterium RIFOXYC1_FULL_33_10</name>
    <dbReference type="NCBI Taxonomy" id="1802606"/>
    <lineage>
        <taxon>Bacteria</taxon>
        <taxon>Candidatus Dojkabacteria</taxon>
    </lineage>
</organism>
<accession>A0A1F4ULZ3</accession>
<dbReference type="AlphaFoldDB" id="A0A1F4ULZ3"/>